<evidence type="ECO:0000313" key="16">
    <source>
        <dbReference type="Proteomes" id="UP000005546"/>
    </source>
</evidence>
<dbReference type="eggNOG" id="COG3292">
    <property type="taxonomic scope" value="Bacteria"/>
</dbReference>
<dbReference type="InterPro" id="IPR011123">
    <property type="entry name" value="Y_Y_Y"/>
</dbReference>
<evidence type="ECO:0000256" key="4">
    <source>
        <dbReference type="ARBA" id="ARBA00023015"/>
    </source>
</evidence>
<feature type="domain" description="Histidine kinase" evidence="13">
    <location>
        <begin position="827"/>
        <end position="1048"/>
    </location>
</feature>
<dbReference type="FunFam" id="1.10.287.130:FF:000045">
    <property type="entry name" value="Two-component system sensor histidine kinase/response regulator"/>
    <property type="match status" value="1"/>
</dbReference>
<dbReference type="Pfam" id="PF00512">
    <property type="entry name" value="HisKA"/>
    <property type="match status" value="1"/>
</dbReference>
<evidence type="ECO:0000256" key="2">
    <source>
        <dbReference type="ARBA" id="ARBA00012438"/>
    </source>
</evidence>
<dbReference type="SMART" id="SM00342">
    <property type="entry name" value="HTH_ARAC"/>
    <property type="match status" value="1"/>
</dbReference>
<evidence type="ECO:0000256" key="7">
    <source>
        <dbReference type="PROSITE-ProRule" id="PRU00169"/>
    </source>
</evidence>
<dbReference type="CDD" id="cd00075">
    <property type="entry name" value="HATPase"/>
    <property type="match status" value="1"/>
</dbReference>
<dbReference type="InterPro" id="IPR005467">
    <property type="entry name" value="His_kinase_dom"/>
</dbReference>
<evidence type="ECO:0000256" key="3">
    <source>
        <dbReference type="ARBA" id="ARBA00022553"/>
    </source>
</evidence>
<gene>
    <name evidence="15" type="ORF">HMPREF9442_01286</name>
</gene>
<proteinExistence type="predicted"/>
<evidence type="ECO:0000256" key="5">
    <source>
        <dbReference type="ARBA" id="ARBA00023125"/>
    </source>
</evidence>
<reference evidence="15 16" key="1">
    <citation type="submission" date="2011-02" db="EMBL/GenBank/DDBJ databases">
        <authorList>
            <person name="Weinstock G."/>
            <person name="Sodergren E."/>
            <person name="Clifton S."/>
            <person name="Fulton L."/>
            <person name="Fulton B."/>
            <person name="Courtney L."/>
            <person name="Fronick C."/>
            <person name="Harrison M."/>
            <person name="Strong C."/>
            <person name="Farmer C."/>
            <person name="Delahaunty K."/>
            <person name="Markovic C."/>
            <person name="Hall O."/>
            <person name="Minx P."/>
            <person name="Tomlinson C."/>
            <person name="Mitreva M."/>
            <person name="Hou S."/>
            <person name="Chen J."/>
            <person name="Wollam A."/>
            <person name="Pepin K.H."/>
            <person name="Johnson M."/>
            <person name="Bhonagiri V."/>
            <person name="Zhang X."/>
            <person name="Suruliraj S."/>
            <person name="Warren W."/>
            <person name="Chinwalla A."/>
            <person name="Mardis E.R."/>
            <person name="Wilson R.K."/>
        </authorList>
    </citation>
    <scope>NUCLEOTIDE SEQUENCE [LARGE SCALE GENOMIC DNA]</scope>
    <source>
        <strain evidence="15 16">YIT 11841</strain>
    </source>
</reference>
<dbReference type="Pfam" id="PF07494">
    <property type="entry name" value="Reg_prop"/>
    <property type="match status" value="2"/>
</dbReference>
<dbReference type="Pfam" id="PF07495">
    <property type="entry name" value="Y_Y_Y"/>
    <property type="match status" value="1"/>
</dbReference>
<evidence type="ECO:0000256" key="1">
    <source>
        <dbReference type="ARBA" id="ARBA00000085"/>
    </source>
</evidence>
<keyword evidence="11" id="KW-0732">Signal</keyword>
<name>F3QSX1_9BACT</name>
<keyword evidence="4" id="KW-0805">Transcription regulation</keyword>
<dbReference type="EMBL" id="AFBR01000034">
    <property type="protein sequence ID" value="EGG54980.1"/>
    <property type="molecule type" value="Genomic_DNA"/>
</dbReference>
<dbReference type="InterPro" id="IPR018062">
    <property type="entry name" value="HTH_AraC-typ_CS"/>
</dbReference>
<dbReference type="Gene3D" id="1.10.10.60">
    <property type="entry name" value="Homeodomain-like"/>
    <property type="match status" value="1"/>
</dbReference>
<evidence type="ECO:0000259" key="14">
    <source>
        <dbReference type="PROSITE" id="PS50110"/>
    </source>
</evidence>
<dbReference type="PRINTS" id="PR00344">
    <property type="entry name" value="BCTRLSENSOR"/>
</dbReference>
<evidence type="ECO:0000256" key="8">
    <source>
        <dbReference type="SAM" id="Coils"/>
    </source>
</evidence>
<dbReference type="InterPro" id="IPR015943">
    <property type="entry name" value="WD40/YVTN_repeat-like_dom_sf"/>
</dbReference>
<dbReference type="InterPro" id="IPR013783">
    <property type="entry name" value="Ig-like_fold"/>
</dbReference>
<feature type="region of interest" description="Disordered" evidence="9">
    <location>
        <begin position="1339"/>
        <end position="1364"/>
    </location>
</feature>
<dbReference type="InterPro" id="IPR001789">
    <property type="entry name" value="Sig_transdc_resp-reg_receiver"/>
</dbReference>
<dbReference type="InterPro" id="IPR018060">
    <property type="entry name" value="HTH_AraC"/>
</dbReference>
<evidence type="ECO:0000256" key="9">
    <source>
        <dbReference type="SAM" id="MobiDB-lite"/>
    </source>
</evidence>
<dbReference type="InterPro" id="IPR003661">
    <property type="entry name" value="HisK_dim/P_dom"/>
</dbReference>
<dbReference type="OrthoDB" id="717811at2"/>
<dbReference type="PROSITE" id="PS00041">
    <property type="entry name" value="HTH_ARAC_FAMILY_1"/>
    <property type="match status" value="1"/>
</dbReference>
<dbReference type="CDD" id="cd17574">
    <property type="entry name" value="REC_OmpR"/>
    <property type="match status" value="1"/>
</dbReference>
<dbReference type="PROSITE" id="PS50110">
    <property type="entry name" value="RESPONSE_REGULATORY"/>
    <property type="match status" value="1"/>
</dbReference>
<feature type="transmembrane region" description="Helical" evidence="10">
    <location>
        <begin position="772"/>
        <end position="796"/>
    </location>
</feature>
<dbReference type="SUPFAM" id="SSF52172">
    <property type="entry name" value="CheY-like"/>
    <property type="match status" value="1"/>
</dbReference>
<dbReference type="SUPFAM" id="SSF46689">
    <property type="entry name" value="Homeodomain-like"/>
    <property type="match status" value="2"/>
</dbReference>
<dbReference type="Pfam" id="PF00072">
    <property type="entry name" value="Response_reg"/>
    <property type="match status" value="1"/>
</dbReference>
<feature type="modified residue" description="4-aspartylphosphate" evidence="7">
    <location>
        <position position="1142"/>
    </location>
</feature>
<sequence>MNGRKYFLSLFWTVCVIAMKAQSPISFTSDQGLSNTRIRSITEDSRKNVWICTQSGLNRYDGVKMNVYRHQDGMSGTLGHDIVTCVLEVEPGCVLVGMESGVQVYSYDTDKFTDVPLLAEGGDTLSAHIVSMAKLSGGDVYVCTAGYGLYLLCKGDKGKMYLKETKEMQSGSPLLQLFEDKKRRLWMLGADGCIYCRAEGKVHRLARRPGAVDFCQSSSGRVYLAMQNDGLLCYSEKDRSFYRVSSGHESGVIASINPGTDGQVLIATDGGGLRVYDESTGRITQSPIRTYEYNLATSNVKEAIVDSDGNTWVGVYWKGVWVMPDMATGFDYVGRRSVQKNTIGTNCVTAIVGDGRGDLWLAADHCGVYHLKADGSSSVHFKPGVVKTMPSTVVSILVDSEGGVWLGSTWSGVSKMNPETGECTRIGAWVKGGEKIPNAYAMVEDGAGNIWIGTNGDGLYCYRPKTHGLEHYQVREGDEVRYPDRILYNSYITALLVWGDCLYVGMADGMDVFRLTPEGPKRKGRFLPKANVRDMEIGEDGVLWVATSTGLVRFDVKDGSMKSYTAADGLPTNSLCSIERDAGGKVWVGTDDGLACFNPAKETFDNYRIEDGLQGNEFGAKASYAQNGLLYFGGINGLTCFRPSDVGKRDGVNLEKMDLRIVDFYVNGKAVHAGDRSGHYTIIDRWLPLTDEVNLSHHDKSFSVELSTMSFSNSRVTYRYCVNDGEWMALEHGQNRISFVNMEAGTYRIRIKAEAYGESSDVKELTVKVHPVWYLSPLAVMVYCVLFLFICYMVFLQVKEHFKTKRIFEKHRQEEELNEARIQFFMNISHEIRTPMTLILSPLMKLMKQDQDEAHQRSYSLMYQNSQRILRLINQLMDARKIEKGQFRLKYHKVEMVGFVNNLYELFETTARNRGITFCFVHDMERMDVCVDPQNFDKVIMNLLSNAFKFTPDGGDITIELKEVDGNVSGERDFRLSVTDSGVGIPDQEKKRVFERFYSGKWGGDYVGTGIGLNLTKLLVELHEGHIWAENNPKGKGTRFIVQMPQALELLEDISDDKMPRAVYSAPLEAEHVAETVAELPEEKKGGSKHGRILVVEDETAIRRYLHGEFSGEYHVCECSNGQEAWDYIVQNVEKVDLVVSDVMMPVMDGIALCRNIKGSFNTNHIPVILLTAKSDDADRLEGLSIGADAYMSKPFNMDVLRQTAENLLKNKRRLQGKYSVAQQEGKIDKIEWMSPNDQMMERVMKVINENISNPDLGVEFIADKIGISRVHFHRRLKNATGLTPRDFVRNIRLMQAAKLLSRTDTDVTGVSVATGFRSASTFSTCFKAYYGMSPTEYAHKNSKSEDGPEKNGDGNVTGDRHEQ</sequence>
<feature type="signal peptide" evidence="11">
    <location>
        <begin position="1"/>
        <end position="20"/>
    </location>
</feature>
<dbReference type="InterPro" id="IPR036097">
    <property type="entry name" value="HisK_dim/P_sf"/>
</dbReference>
<dbReference type="eggNOG" id="COG0745">
    <property type="taxonomic scope" value="Bacteria"/>
</dbReference>
<dbReference type="SUPFAM" id="SSF63829">
    <property type="entry name" value="Calcium-dependent phosphotriesterase"/>
    <property type="match status" value="2"/>
</dbReference>
<dbReference type="InterPro" id="IPR004358">
    <property type="entry name" value="Sig_transdc_His_kin-like_C"/>
</dbReference>
<dbReference type="Gene3D" id="2.130.10.10">
    <property type="entry name" value="YVTN repeat-like/Quinoprotein amine dehydrogenase"/>
    <property type="match status" value="2"/>
</dbReference>
<dbReference type="InterPro" id="IPR009057">
    <property type="entry name" value="Homeodomain-like_sf"/>
</dbReference>
<dbReference type="PANTHER" id="PTHR43547">
    <property type="entry name" value="TWO-COMPONENT HISTIDINE KINASE"/>
    <property type="match status" value="1"/>
</dbReference>
<dbReference type="SUPFAM" id="SSF55874">
    <property type="entry name" value="ATPase domain of HSP90 chaperone/DNA topoisomerase II/histidine kinase"/>
    <property type="match status" value="1"/>
</dbReference>
<keyword evidence="15" id="KW-0808">Transferase</keyword>
<keyword evidence="3 7" id="KW-0597">Phosphoprotein</keyword>
<dbReference type="Gene3D" id="2.60.40.10">
    <property type="entry name" value="Immunoglobulins"/>
    <property type="match status" value="1"/>
</dbReference>
<evidence type="ECO:0000256" key="10">
    <source>
        <dbReference type="SAM" id="Phobius"/>
    </source>
</evidence>
<comment type="caution">
    <text evidence="15">The sequence shown here is derived from an EMBL/GenBank/DDBJ whole genome shotgun (WGS) entry which is preliminary data.</text>
</comment>
<dbReference type="Gene3D" id="3.30.565.10">
    <property type="entry name" value="Histidine kinase-like ATPase, C-terminal domain"/>
    <property type="match status" value="1"/>
</dbReference>
<dbReference type="SUPFAM" id="SSF47384">
    <property type="entry name" value="Homodimeric domain of signal transducing histidine kinase"/>
    <property type="match status" value="1"/>
</dbReference>
<keyword evidence="10" id="KW-1133">Transmembrane helix</keyword>
<dbReference type="eggNOG" id="COG2205">
    <property type="taxonomic scope" value="Bacteria"/>
</dbReference>
<dbReference type="Proteomes" id="UP000005546">
    <property type="component" value="Unassembled WGS sequence"/>
</dbReference>
<evidence type="ECO:0000256" key="6">
    <source>
        <dbReference type="ARBA" id="ARBA00023163"/>
    </source>
</evidence>
<keyword evidence="16" id="KW-1185">Reference proteome</keyword>
<dbReference type="InterPro" id="IPR003594">
    <property type="entry name" value="HATPase_dom"/>
</dbReference>
<evidence type="ECO:0000259" key="13">
    <source>
        <dbReference type="PROSITE" id="PS50109"/>
    </source>
</evidence>
<keyword evidence="8" id="KW-0175">Coiled coil</keyword>
<dbReference type="HOGENOM" id="CLU_000445_28_1_10"/>
<feature type="chain" id="PRO_5003306235" description="histidine kinase" evidence="11">
    <location>
        <begin position="21"/>
        <end position="1364"/>
    </location>
</feature>
<evidence type="ECO:0000259" key="12">
    <source>
        <dbReference type="PROSITE" id="PS01124"/>
    </source>
</evidence>
<feature type="domain" description="HTH araC/xylS-type" evidence="12">
    <location>
        <begin position="1242"/>
        <end position="1341"/>
    </location>
</feature>
<feature type="coiled-coil region" evidence="8">
    <location>
        <begin position="1198"/>
        <end position="1225"/>
    </location>
</feature>
<dbReference type="GO" id="GO:0000155">
    <property type="term" value="F:phosphorelay sensor kinase activity"/>
    <property type="evidence" value="ECO:0007669"/>
    <property type="project" value="InterPro"/>
</dbReference>
<dbReference type="SUPFAM" id="SSF69322">
    <property type="entry name" value="Tricorn protease domain 2"/>
    <property type="match status" value="1"/>
</dbReference>
<dbReference type="InterPro" id="IPR036890">
    <property type="entry name" value="HATPase_C_sf"/>
</dbReference>
<dbReference type="PROSITE" id="PS01124">
    <property type="entry name" value="HTH_ARAC_FAMILY_2"/>
    <property type="match status" value="1"/>
</dbReference>
<dbReference type="CDD" id="cd00082">
    <property type="entry name" value="HisKA"/>
    <property type="match status" value="1"/>
</dbReference>
<dbReference type="EC" id="2.7.13.3" evidence="2"/>
<dbReference type="Pfam" id="PF12833">
    <property type="entry name" value="HTH_18"/>
    <property type="match status" value="1"/>
</dbReference>
<keyword evidence="15" id="KW-0418">Kinase</keyword>
<keyword evidence="10" id="KW-0472">Membrane</keyword>
<dbReference type="InterPro" id="IPR011110">
    <property type="entry name" value="Reg_prop"/>
</dbReference>
<dbReference type="GO" id="GO:0003700">
    <property type="term" value="F:DNA-binding transcription factor activity"/>
    <property type="evidence" value="ECO:0007669"/>
    <property type="project" value="InterPro"/>
</dbReference>
<dbReference type="PROSITE" id="PS50109">
    <property type="entry name" value="HIS_KIN"/>
    <property type="match status" value="1"/>
</dbReference>
<feature type="domain" description="Response regulatory" evidence="14">
    <location>
        <begin position="1092"/>
        <end position="1209"/>
    </location>
</feature>
<comment type="catalytic activity">
    <reaction evidence="1">
        <text>ATP + protein L-histidine = ADP + protein N-phospho-L-histidine.</text>
        <dbReference type="EC" id="2.7.13.3"/>
    </reaction>
</comment>
<dbReference type="InterPro" id="IPR011006">
    <property type="entry name" value="CheY-like_superfamily"/>
</dbReference>
<dbReference type="GO" id="GO:0043565">
    <property type="term" value="F:sequence-specific DNA binding"/>
    <property type="evidence" value="ECO:0007669"/>
    <property type="project" value="InterPro"/>
</dbReference>
<keyword evidence="6" id="KW-0804">Transcription</keyword>
<dbReference type="STRING" id="762982.HMPREF9442_01286"/>
<organism evidence="15 16">
    <name type="scientific">Paraprevotella xylaniphila YIT 11841</name>
    <dbReference type="NCBI Taxonomy" id="762982"/>
    <lineage>
        <taxon>Bacteria</taxon>
        <taxon>Pseudomonadati</taxon>
        <taxon>Bacteroidota</taxon>
        <taxon>Bacteroidia</taxon>
        <taxon>Bacteroidales</taxon>
        <taxon>Prevotellaceae</taxon>
        <taxon>Paraprevotella</taxon>
    </lineage>
</organism>
<keyword evidence="5" id="KW-0238">DNA-binding</keyword>
<dbReference type="Gene3D" id="1.10.287.130">
    <property type="match status" value="1"/>
</dbReference>
<evidence type="ECO:0000256" key="11">
    <source>
        <dbReference type="SAM" id="SignalP"/>
    </source>
</evidence>
<evidence type="ECO:0000313" key="15">
    <source>
        <dbReference type="EMBL" id="EGG54980.1"/>
    </source>
</evidence>
<dbReference type="Pfam" id="PF02518">
    <property type="entry name" value="HATPase_c"/>
    <property type="match status" value="1"/>
</dbReference>
<accession>F3QSX1</accession>
<dbReference type="Gene3D" id="3.40.50.2300">
    <property type="match status" value="1"/>
</dbReference>
<protein>
    <recommendedName>
        <fullName evidence="2">histidine kinase</fullName>
        <ecNumber evidence="2">2.7.13.3</ecNumber>
    </recommendedName>
</protein>
<dbReference type="PANTHER" id="PTHR43547:SF2">
    <property type="entry name" value="HYBRID SIGNAL TRANSDUCTION HISTIDINE KINASE C"/>
    <property type="match status" value="1"/>
</dbReference>
<keyword evidence="10" id="KW-0812">Transmembrane</keyword>
<dbReference type="CDD" id="cd00146">
    <property type="entry name" value="PKD"/>
    <property type="match status" value="1"/>
</dbReference>
<dbReference type="SMART" id="SM00387">
    <property type="entry name" value="HATPase_c"/>
    <property type="match status" value="1"/>
</dbReference>
<dbReference type="SMART" id="SM00388">
    <property type="entry name" value="HisKA"/>
    <property type="match status" value="1"/>
</dbReference>
<dbReference type="SMART" id="SM00448">
    <property type="entry name" value="REC"/>
    <property type="match status" value="1"/>
</dbReference>